<accession>A0ABU6AA65</accession>
<evidence type="ECO:0000256" key="3">
    <source>
        <dbReference type="ARBA" id="ARBA00023002"/>
    </source>
</evidence>
<dbReference type="PANTHER" id="PTHR42847">
    <property type="entry name" value="ALKANESULFONATE MONOOXYGENASE"/>
    <property type="match status" value="1"/>
</dbReference>
<feature type="compositionally biased region" description="Pro residues" evidence="5">
    <location>
        <begin position="168"/>
        <end position="178"/>
    </location>
</feature>
<dbReference type="InterPro" id="IPR050172">
    <property type="entry name" value="SsuD_RutA_monooxygenase"/>
</dbReference>
<keyword evidence="8" id="KW-1185">Reference proteome</keyword>
<dbReference type="Gene3D" id="3.20.20.30">
    <property type="entry name" value="Luciferase-like domain"/>
    <property type="match status" value="1"/>
</dbReference>
<evidence type="ECO:0000259" key="6">
    <source>
        <dbReference type="Pfam" id="PF00296"/>
    </source>
</evidence>
<evidence type="ECO:0000256" key="4">
    <source>
        <dbReference type="ARBA" id="ARBA00023033"/>
    </source>
</evidence>
<name>A0ABU6AA65_9PSEU</name>
<proteinExistence type="predicted"/>
<keyword evidence="2" id="KW-0288">FMN</keyword>
<protein>
    <submittedName>
        <fullName evidence="7">LLM class F420-dependent oxidoreductase</fullName>
        <ecNumber evidence="7">1.-.-.-</ecNumber>
    </submittedName>
</protein>
<feature type="region of interest" description="Disordered" evidence="5">
    <location>
        <begin position="164"/>
        <end position="186"/>
    </location>
</feature>
<keyword evidence="4" id="KW-0503">Monooxygenase</keyword>
<evidence type="ECO:0000313" key="8">
    <source>
        <dbReference type="Proteomes" id="UP001327093"/>
    </source>
</evidence>
<dbReference type="InterPro" id="IPR011251">
    <property type="entry name" value="Luciferase-like_dom"/>
</dbReference>
<dbReference type="Pfam" id="PF00296">
    <property type="entry name" value="Bac_luciferase"/>
    <property type="match status" value="1"/>
</dbReference>
<dbReference type="NCBIfam" id="TIGR03560">
    <property type="entry name" value="F420_Rv1855c"/>
    <property type="match status" value="1"/>
</dbReference>
<dbReference type="InterPro" id="IPR036661">
    <property type="entry name" value="Luciferase-like_sf"/>
</dbReference>
<reference evidence="7 8" key="1">
    <citation type="submission" date="2023-10" db="EMBL/GenBank/DDBJ databases">
        <title>Saccharopolyspora sp. nov., isolated from mangrove soil.</title>
        <authorList>
            <person name="Lu Y."/>
            <person name="Liu W."/>
        </authorList>
    </citation>
    <scope>NUCLEOTIDE SEQUENCE [LARGE SCALE GENOMIC DNA]</scope>
    <source>
        <strain evidence="7 8">S2-29</strain>
    </source>
</reference>
<sequence length="314" mass="34401">MTENFKLRIFTEPQQGASYDDLLRVAKHAEDTGYDAFFRSDHYLKMGEVTGEPGPTDAWVTLGGLARETSRLRLGTLMTAGTFRLPGPLAISVAQVDQMSGGRVEFGLGSGWYEEEHTAYGIPFPSLKERFDRYAEQLEIITGLWDTPDGETFSFDGSHYQLTDSPALPKPAQRPRPPVLIGGGGKKRTPELAARFADEFNLPFVDVDTAAAQFERVDAACQAIGRDGGEIVRSAAMVLCVGKDEGEIARRAEVIGREVDELRTNGLAGTPAEVVDKIGSWRERTGITRLYLQVLDLADLDHLDVVADQVAPQL</sequence>
<dbReference type="PANTHER" id="PTHR42847:SF4">
    <property type="entry name" value="ALKANESULFONATE MONOOXYGENASE-RELATED"/>
    <property type="match status" value="1"/>
</dbReference>
<gene>
    <name evidence="7" type="ORF">R4I43_13245</name>
</gene>
<evidence type="ECO:0000256" key="1">
    <source>
        <dbReference type="ARBA" id="ARBA00022630"/>
    </source>
</evidence>
<evidence type="ECO:0000256" key="5">
    <source>
        <dbReference type="SAM" id="MobiDB-lite"/>
    </source>
</evidence>
<comment type="caution">
    <text evidence="7">The sequence shown here is derived from an EMBL/GenBank/DDBJ whole genome shotgun (WGS) entry which is preliminary data.</text>
</comment>
<organism evidence="7 8">
    <name type="scientific">Saccharopolyspora mangrovi</name>
    <dbReference type="NCBI Taxonomy" id="3082379"/>
    <lineage>
        <taxon>Bacteria</taxon>
        <taxon>Bacillati</taxon>
        <taxon>Actinomycetota</taxon>
        <taxon>Actinomycetes</taxon>
        <taxon>Pseudonocardiales</taxon>
        <taxon>Pseudonocardiaceae</taxon>
        <taxon>Saccharopolyspora</taxon>
    </lineage>
</organism>
<dbReference type="EMBL" id="JAWLNX010000008">
    <property type="protein sequence ID" value="MEB3368371.1"/>
    <property type="molecule type" value="Genomic_DNA"/>
</dbReference>
<keyword evidence="3 7" id="KW-0560">Oxidoreductase</keyword>
<dbReference type="EC" id="1.-.-.-" evidence="7"/>
<dbReference type="SUPFAM" id="SSF51679">
    <property type="entry name" value="Bacterial luciferase-like"/>
    <property type="match status" value="1"/>
</dbReference>
<keyword evidence="1" id="KW-0285">Flavoprotein</keyword>
<dbReference type="InterPro" id="IPR019952">
    <property type="entry name" value="F420_OxRdatse_Rv1855c_pred"/>
</dbReference>
<feature type="domain" description="Luciferase-like" evidence="6">
    <location>
        <begin position="10"/>
        <end position="252"/>
    </location>
</feature>
<dbReference type="Proteomes" id="UP001327093">
    <property type="component" value="Unassembled WGS sequence"/>
</dbReference>
<evidence type="ECO:0000313" key="7">
    <source>
        <dbReference type="EMBL" id="MEB3368371.1"/>
    </source>
</evidence>
<evidence type="ECO:0000256" key="2">
    <source>
        <dbReference type="ARBA" id="ARBA00022643"/>
    </source>
</evidence>
<dbReference type="RefSeq" id="WP_324265909.1">
    <property type="nucleotide sequence ID" value="NZ_JAWLNX010000008.1"/>
</dbReference>
<dbReference type="GO" id="GO:0016491">
    <property type="term" value="F:oxidoreductase activity"/>
    <property type="evidence" value="ECO:0007669"/>
    <property type="project" value="UniProtKB-KW"/>
</dbReference>